<evidence type="ECO:0000256" key="2">
    <source>
        <dbReference type="ARBA" id="ARBA00004749"/>
    </source>
</evidence>
<dbReference type="EMBL" id="JACIVI010000002">
    <property type="protein sequence ID" value="MBB1162004.1"/>
    <property type="molecule type" value="Genomic_DNA"/>
</dbReference>
<evidence type="ECO:0000256" key="3">
    <source>
        <dbReference type="ARBA" id="ARBA00005349"/>
    </source>
</evidence>
<dbReference type="PRINTS" id="PR00420">
    <property type="entry name" value="RNGMNOXGNASE"/>
</dbReference>
<keyword evidence="6" id="KW-0560">Oxidoreductase</keyword>
<dbReference type="AlphaFoldDB" id="A0A839HUR8"/>
<comment type="cofactor">
    <cofactor evidence="1">
        <name>FAD</name>
        <dbReference type="ChEBI" id="CHEBI:57692"/>
    </cofactor>
</comment>
<dbReference type="SUPFAM" id="SSF51905">
    <property type="entry name" value="FAD/NAD(P)-binding domain"/>
    <property type="match status" value="1"/>
</dbReference>
<dbReference type="PANTHER" id="PTHR43876">
    <property type="entry name" value="UBIQUINONE BIOSYNTHESIS MONOOXYGENASE COQ6, MITOCHONDRIAL"/>
    <property type="match status" value="1"/>
</dbReference>
<dbReference type="InterPro" id="IPR010971">
    <property type="entry name" value="UbiH/COQ6"/>
</dbReference>
<dbReference type="Gene3D" id="3.30.9.10">
    <property type="entry name" value="D-Amino Acid Oxidase, subunit A, domain 2"/>
    <property type="match status" value="1"/>
</dbReference>
<dbReference type="PROSITE" id="PS01304">
    <property type="entry name" value="UBIH"/>
    <property type="match status" value="1"/>
</dbReference>
<proteinExistence type="inferred from homology"/>
<organism evidence="9 10">
    <name type="scientific">Aquariibacter albus</name>
    <dbReference type="NCBI Taxonomy" id="2759899"/>
    <lineage>
        <taxon>Bacteria</taxon>
        <taxon>Pseudomonadati</taxon>
        <taxon>Pseudomonadota</taxon>
        <taxon>Betaproteobacteria</taxon>
        <taxon>Burkholderiales</taxon>
        <taxon>Sphaerotilaceae</taxon>
        <taxon>Aquariibacter</taxon>
    </lineage>
</organism>
<dbReference type="Proteomes" id="UP000586093">
    <property type="component" value="Unassembled WGS sequence"/>
</dbReference>
<dbReference type="Pfam" id="PF01494">
    <property type="entry name" value="FAD_binding_3"/>
    <property type="match status" value="1"/>
</dbReference>
<keyword evidence="7 9" id="KW-0503">Monooxygenase</keyword>
<comment type="caution">
    <text evidence="9">The sequence shown here is derived from an EMBL/GenBank/DDBJ whole genome shotgun (WGS) entry which is preliminary data.</text>
</comment>
<evidence type="ECO:0000256" key="1">
    <source>
        <dbReference type="ARBA" id="ARBA00001974"/>
    </source>
</evidence>
<feature type="domain" description="FAD-binding" evidence="8">
    <location>
        <begin position="306"/>
        <end position="355"/>
    </location>
</feature>
<dbReference type="InterPro" id="IPR018168">
    <property type="entry name" value="Ubi_Hdrlase_CS"/>
</dbReference>
<dbReference type="NCBIfam" id="TIGR01988">
    <property type="entry name" value="Ubi-OHases"/>
    <property type="match status" value="1"/>
</dbReference>
<dbReference type="PANTHER" id="PTHR43876:SF7">
    <property type="entry name" value="UBIQUINONE BIOSYNTHESIS MONOOXYGENASE COQ6, MITOCHONDRIAL"/>
    <property type="match status" value="1"/>
</dbReference>
<evidence type="ECO:0000259" key="8">
    <source>
        <dbReference type="Pfam" id="PF01494"/>
    </source>
</evidence>
<accession>A0A839HUR8</accession>
<protein>
    <submittedName>
        <fullName evidence="9">FAD-dependent monooxygenase</fullName>
    </submittedName>
</protein>
<dbReference type="GO" id="GO:0071949">
    <property type="term" value="F:FAD binding"/>
    <property type="evidence" value="ECO:0007669"/>
    <property type="project" value="InterPro"/>
</dbReference>
<evidence type="ECO:0000313" key="9">
    <source>
        <dbReference type="EMBL" id="MBB1162004.1"/>
    </source>
</evidence>
<keyword evidence="4" id="KW-0285">Flavoprotein</keyword>
<keyword evidence="10" id="KW-1185">Reference proteome</keyword>
<evidence type="ECO:0000256" key="5">
    <source>
        <dbReference type="ARBA" id="ARBA00022827"/>
    </source>
</evidence>
<gene>
    <name evidence="9" type="ORF">H4F90_08430</name>
</gene>
<sequence length="430" mass="44439">MSAPAPLSLALVGAGPVGLSLALQLAAALPQAAITVFDARPPGADPGRDPRTLALSLGSVQVLEALGLGAAMAAHGTPIRSVHVSQQTPTLGPGLLPRPLAALLLPEGEPVVRIAAEELGVPALGTVMRHGALVAPLQALWEAACAREPQRLTLRLGTPVAAVREQADGVELDCGIVERHDLAVIAEGGVFAEQARKALRHDYGQTAWVGTVTLARPLDGMAVERFTASGPAALLPLPPGVAGGATPSADDGQPRAALVWCVPSAEDPVAPLDSASRLALLNTLFPEAVGPLTGLSPLKSFALGLNAERSLVAGRQIRIGNAAQTLHPVAGQGLNLGLRDAQALVAALVAAEERAHRSGSPLDLKAALRRIEWQRAPDRWSLIATTDLLARGFTWPGPALSTLRGLGLAAVGQFAPVRRALARQMMYGWR</sequence>
<comment type="similarity">
    <text evidence="3">Belongs to the UbiH/COQ6 family.</text>
</comment>
<evidence type="ECO:0000256" key="7">
    <source>
        <dbReference type="ARBA" id="ARBA00023033"/>
    </source>
</evidence>
<reference evidence="9 10" key="1">
    <citation type="submission" date="2020-08" db="EMBL/GenBank/DDBJ databases">
        <title>Aquariorum lacteus gen. nov., sp. nov., a new member of the family Comamonadaceae, isolated from freshwater aquarium.</title>
        <authorList>
            <person name="Chun S.-J."/>
        </authorList>
    </citation>
    <scope>NUCLEOTIDE SEQUENCE [LARGE SCALE GENOMIC DNA]</scope>
    <source>
        <strain evidence="9 10">SJAQ100</strain>
    </source>
</reference>
<dbReference type="RefSeq" id="WP_182663486.1">
    <property type="nucleotide sequence ID" value="NZ_JACIVI010000002.1"/>
</dbReference>
<dbReference type="GO" id="GO:0006744">
    <property type="term" value="P:ubiquinone biosynthetic process"/>
    <property type="evidence" value="ECO:0007669"/>
    <property type="project" value="UniProtKB-UniPathway"/>
</dbReference>
<evidence type="ECO:0000313" key="10">
    <source>
        <dbReference type="Proteomes" id="UP000586093"/>
    </source>
</evidence>
<dbReference type="GO" id="GO:0004497">
    <property type="term" value="F:monooxygenase activity"/>
    <property type="evidence" value="ECO:0007669"/>
    <property type="project" value="UniProtKB-KW"/>
</dbReference>
<dbReference type="UniPathway" id="UPA00232"/>
<comment type="pathway">
    <text evidence="2">Cofactor biosynthesis; ubiquinone biosynthesis.</text>
</comment>
<dbReference type="InterPro" id="IPR002938">
    <property type="entry name" value="FAD-bd"/>
</dbReference>
<name>A0A839HUR8_9BURK</name>
<dbReference type="GO" id="GO:0016705">
    <property type="term" value="F:oxidoreductase activity, acting on paired donors, with incorporation or reduction of molecular oxygen"/>
    <property type="evidence" value="ECO:0007669"/>
    <property type="project" value="InterPro"/>
</dbReference>
<evidence type="ECO:0000256" key="4">
    <source>
        <dbReference type="ARBA" id="ARBA00022630"/>
    </source>
</evidence>
<keyword evidence="5" id="KW-0274">FAD</keyword>
<evidence type="ECO:0000256" key="6">
    <source>
        <dbReference type="ARBA" id="ARBA00023002"/>
    </source>
</evidence>
<dbReference type="InterPro" id="IPR036188">
    <property type="entry name" value="FAD/NAD-bd_sf"/>
</dbReference>
<dbReference type="Gene3D" id="3.50.50.60">
    <property type="entry name" value="FAD/NAD(P)-binding domain"/>
    <property type="match status" value="2"/>
</dbReference>
<dbReference type="InterPro" id="IPR051205">
    <property type="entry name" value="UbiH/COQ6_monooxygenase"/>
</dbReference>